<dbReference type="InterPro" id="IPR036646">
    <property type="entry name" value="PGAM_B_sf"/>
</dbReference>
<dbReference type="SMART" id="SM00668">
    <property type="entry name" value="CTLH"/>
    <property type="match status" value="1"/>
</dbReference>
<dbReference type="Pfam" id="PF00400">
    <property type="entry name" value="WD40"/>
    <property type="match status" value="5"/>
</dbReference>
<dbReference type="InterPro" id="IPR011258">
    <property type="entry name" value="BPG-indep_PGM_N"/>
</dbReference>
<gene>
    <name evidence="18" type="ORF">K7X08_011948</name>
</gene>
<evidence type="ECO:0000256" key="14">
    <source>
        <dbReference type="ARBA" id="ARBA00023235"/>
    </source>
</evidence>
<proteinExistence type="inferred from homology"/>
<evidence type="ECO:0000256" key="8">
    <source>
        <dbReference type="ARBA" id="ARBA00022490"/>
    </source>
</evidence>
<keyword evidence="11" id="KW-0677">Repeat</keyword>
<evidence type="ECO:0000256" key="13">
    <source>
        <dbReference type="ARBA" id="ARBA00023211"/>
    </source>
</evidence>
<dbReference type="GO" id="GO:0030145">
    <property type="term" value="F:manganese ion binding"/>
    <property type="evidence" value="ECO:0007669"/>
    <property type="project" value="InterPro"/>
</dbReference>
<dbReference type="Gene3D" id="3.40.1450.10">
    <property type="entry name" value="BPG-independent phosphoglycerate mutase, domain B"/>
    <property type="match status" value="1"/>
</dbReference>
<dbReference type="FunFam" id="3.40.1450.10:FF:000002">
    <property type="entry name" value="2,3-bisphosphoglycerate-independent phosphoglycerate mutase"/>
    <property type="match status" value="1"/>
</dbReference>
<feature type="domain" description="CTLH" evidence="17">
    <location>
        <begin position="652"/>
        <end position="709"/>
    </location>
</feature>
<dbReference type="Gene3D" id="3.40.720.10">
    <property type="entry name" value="Alkaline Phosphatase, subunit A"/>
    <property type="match status" value="1"/>
</dbReference>
<dbReference type="InterPro" id="IPR015943">
    <property type="entry name" value="WD40/YVTN_repeat-like_dom_sf"/>
</dbReference>
<dbReference type="GO" id="GO:0004619">
    <property type="term" value="F:phosphoglycerate mutase activity"/>
    <property type="evidence" value="ECO:0007669"/>
    <property type="project" value="UniProtKB-EC"/>
</dbReference>
<dbReference type="Proteomes" id="UP001152561">
    <property type="component" value="Unassembled WGS sequence"/>
</dbReference>
<evidence type="ECO:0000313" key="18">
    <source>
        <dbReference type="EMBL" id="KAJ8532025.1"/>
    </source>
</evidence>
<comment type="cofactor">
    <cofactor evidence="2">
        <name>Mn(2+)</name>
        <dbReference type="ChEBI" id="CHEBI:29035"/>
    </cofactor>
</comment>
<comment type="similarity">
    <text evidence="5">Belongs to the BPG-independent phosphoglycerate mutase family.</text>
</comment>
<dbReference type="PROSITE" id="PS50896">
    <property type="entry name" value="LISH"/>
    <property type="match status" value="1"/>
</dbReference>
<name>A0A9Q1QXR5_9SOLA</name>
<dbReference type="Pfam" id="PF06415">
    <property type="entry name" value="iPGM_N"/>
    <property type="match status" value="1"/>
</dbReference>
<dbReference type="FunFam" id="2.130.10.10:FF:000087">
    <property type="entry name" value="WD repeat-containing protein 26 homolog"/>
    <property type="match status" value="1"/>
</dbReference>
<dbReference type="PROSITE" id="PS50294">
    <property type="entry name" value="WD_REPEATS_REGION"/>
    <property type="match status" value="2"/>
</dbReference>
<dbReference type="InterPro" id="IPR006124">
    <property type="entry name" value="Metalloenzyme"/>
</dbReference>
<reference evidence="19" key="1">
    <citation type="journal article" date="2023" name="Proc. Natl. Acad. Sci. U.S.A.">
        <title>Genomic and structural basis for evolution of tropane alkaloid biosynthesis.</title>
        <authorList>
            <person name="Wanga Y.-J."/>
            <person name="Taina T."/>
            <person name="Yua J.-Y."/>
            <person name="Lia J."/>
            <person name="Xua B."/>
            <person name="Chenc J."/>
            <person name="D'Auriad J.C."/>
            <person name="Huanga J.-P."/>
            <person name="Huanga S.-X."/>
        </authorList>
    </citation>
    <scope>NUCLEOTIDE SEQUENCE [LARGE SCALE GENOMIC DNA]</scope>
    <source>
        <strain evidence="19">cv. KIB-2019</strain>
    </source>
</reference>
<feature type="repeat" description="WD" evidence="16">
    <location>
        <begin position="1081"/>
        <end position="1113"/>
    </location>
</feature>
<dbReference type="GO" id="GO:0009637">
    <property type="term" value="P:response to blue light"/>
    <property type="evidence" value="ECO:0007669"/>
    <property type="project" value="UniProtKB-ARBA"/>
</dbReference>
<evidence type="ECO:0000313" key="19">
    <source>
        <dbReference type="Proteomes" id="UP001152561"/>
    </source>
</evidence>
<dbReference type="PANTHER" id="PTHR31637:SF7">
    <property type="entry name" value="2,3-BISPHOSPHOGLYCERATE-INDEPENDENT PHOSPHOGLYCERATE MUTASE 1"/>
    <property type="match status" value="1"/>
</dbReference>
<comment type="subunit">
    <text evidence="6">Monomer.</text>
</comment>
<dbReference type="InterPro" id="IPR017850">
    <property type="entry name" value="Alkaline_phosphatase_core_sf"/>
</dbReference>
<evidence type="ECO:0000259" key="17">
    <source>
        <dbReference type="PROSITE" id="PS50897"/>
    </source>
</evidence>
<feature type="repeat" description="WD" evidence="16">
    <location>
        <begin position="923"/>
        <end position="945"/>
    </location>
</feature>
<sequence>MGDAWKLKDHPKLPKGKTVAVIVLDGWGEAKPNEYNAIAVADTPVMDSLKEGAPEKWRLIKAHGNAVGLPTEDDMGNSEVGHNALGAGRIFAQGAKLVDLALASGKIYEGEGFKYVKECFEKGTLHLIGLLSDGGVHSRLDQVQLLLKGAAEHGAKRIRVHALTDGRDVLDGSSVGFMETLEKDLAKLREQGVDARVASGGGRMYVTMDRYENDWDVVKRGWDAQVLGEAPHKFKDPVEAIKKLRQEPNTSDQYLAPFVIVDDNGKSVGPILDGDAVVTFNFRADRMVMLAKALEYADFDKFDRVRVPKIHYAGMLQYDGELKLPNKYLVSPPEIDRTSGEYLVRNGVRTFACSETVKFGHVTFFWNGNRSGYFDKKLEEYVEIPSDSGITFNVKPKMKALEIAEKTRDAILSGKFDQVRVNIPNGDMVGHTGDIKATIEACKAADLGVKMILEAIEQVGGIYVVTADHGNAEDMVKRNKKGEPALDKNGNIQILTSHTCEPVPIAIGGPGLAPGVRFRKDLPTGGLANVAATFMNLHGYEAPSDYEPSLIEILPQIFILGSISSIEGFKPTISTFQFCLPPAIIYGLRDPVSSLSDSMARPLALQGDDEVVGTKGVVKKVEFVRIITEALYSLGYKKTGARLEEESGIPLHSSVINLFMQQILDGKWDESLNTLENIGMVDEKIVKLASFVILEQKFFELLDKEKVMDALKTLRTEISPLCINSDRVHQLSSCVISPSQQVLAGVSGQGIVRVKSRTKLLEELQRLLPPTVMIPEKRLVHLVEQALDLQLDACRFHNSVVGEMSLLTDHQCGRDHIPSQTVQILREHNDEVWFLQFSHNGNYLASSANSSVIIWEVKLDGRVCLKHRLSGHERTVSYISWSPDDHQLLTCGVEEVVRRWDVESGECTRIYVKNGLGLISCGWAPDGKRVFCGVTDKSISMWDLEGKELECWKGHKTSKISDLGITSDGKHVVSVCKENMIVLFGWDSKVEKVIQEDQAITSFVLSTDNKYVLVSLLNQEIHLWNIEGMVKLTAKYKGHKRSRFVVRSCFGGLDQAFIASGSEDSQVYIWHRGSGELVGTLAGHSGTVNCVSWNPANHHMLASASDDHTIRIWGSDRVNMNQHGTVSNGVNCCNGQSCKSEMQKGKCVVLQ</sequence>
<evidence type="ECO:0000256" key="16">
    <source>
        <dbReference type="PROSITE-ProRule" id="PRU00221"/>
    </source>
</evidence>
<dbReference type="PANTHER" id="PTHR31637">
    <property type="entry name" value="2,3-BISPHOSPHOGLYCERATE-INDEPENDENT PHOSPHOGLYCERATE MUTASE"/>
    <property type="match status" value="1"/>
</dbReference>
<keyword evidence="9 16" id="KW-0853">WD repeat</keyword>
<comment type="pathway">
    <text evidence="4">Carbohydrate degradation; glycolysis; pyruvate from D-glyceraldehyde 3-phosphate: step 3/5.</text>
</comment>
<organism evidence="18 19">
    <name type="scientific">Anisodus acutangulus</name>
    <dbReference type="NCBI Taxonomy" id="402998"/>
    <lineage>
        <taxon>Eukaryota</taxon>
        <taxon>Viridiplantae</taxon>
        <taxon>Streptophyta</taxon>
        <taxon>Embryophyta</taxon>
        <taxon>Tracheophyta</taxon>
        <taxon>Spermatophyta</taxon>
        <taxon>Magnoliopsida</taxon>
        <taxon>eudicotyledons</taxon>
        <taxon>Gunneridae</taxon>
        <taxon>Pentapetalae</taxon>
        <taxon>asterids</taxon>
        <taxon>lamiids</taxon>
        <taxon>Solanales</taxon>
        <taxon>Solanaceae</taxon>
        <taxon>Solanoideae</taxon>
        <taxon>Hyoscyameae</taxon>
        <taxon>Anisodus</taxon>
    </lineage>
</organism>
<dbReference type="OrthoDB" id="972532at2759"/>
<dbReference type="NCBIfam" id="TIGR01307">
    <property type="entry name" value="pgm_bpd_ind"/>
    <property type="match status" value="1"/>
</dbReference>
<dbReference type="EC" id="5.4.2.12" evidence="7"/>
<dbReference type="SMART" id="SM00320">
    <property type="entry name" value="WD40"/>
    <property type="match status" value="8"/>
</dbReference>
<dbReference type="CDD" id="cd00200">
    <property type="entry name" value="WD40"/>
    <property type="match status" value="1"/>
</dbReference>
<dbReference type="GO" id="GO:0010118">
    <property type="term" value="P:stomatal movement"/>
    <property type="evidence" value="ECO:0007669"/>
    <property type="project" value="UniProtKB-ARBA"/>
</dbReference>
<dbReference type="GO" id="GO:0005737">
    <property type="term" value="C:cytoplasm"/>
    <property type="evidence" value="ECO:0007669"/>
    <property type="project" value="UniProtKB-SubCell"/>
</dbReference>
<dbReference type="Pfam" id="PF23627">
    <property type="entry name" value="LisH_WDR26"/>
    <property type="match status" value="1"/>
</dbReference>
<dbReference type="CDD" id="cd16010">
    <property type="entry name" value="iPGM"/>
    <property type="match status" value="1"/>
</dbReference>
<comment type="caution">
    <text evidence="18">The sequence shown here is derived from an EMBL/GenBank/DDBJ whole genome shotgun (WGS) entry which is preliminary data.</text>
</comment>
<accession>A0A9Q1QXR5</accession>
<dbReference type="InterPro" id="IPR006594">
    <property type="entry name" value="LisH"/>
</dbReference>
<comment type="catalytic activity">
    <reaction evidence="1">
        <text>(2R)-2-phosphoglycerate = (2R)-3-phosphoglycerate</text>
        <dbReference type="Rhea" id="RHEA:15901"/>
        <dbReference type="ChEBI" id="CHEBI:58272"/>
        <dbReference type="ChEBI" id="CHEBI:58289"/>
        <dbReference type="EC" id="5.4.2.12"/>
    </reaction>
</comment>
<dbReference type="PROSITE" id="PS50897">
    <property type="entry name" value="CTLH"/>
    <property type="match status" value="1"/>
</dbReference>
<comment type="subcellular location">
    <subcellularLocation>
        <location evidence="3">Cytoplasm</location>
    </subcellularLocation>
</comment>
<feature type="repeat" description="WD" evidence="16">
    <location>
        <begin position="869"/>
        <end position="910"/>
    </location>
</feature>
<protein>
    <recommendedName>
        <fullName evidence="7">phosphoglycerate mutase (2,3-diphosphoglycerate-independent)</fullName>
        <ecNumber evidence="7">5.4.2.12</ecNumber>
    </recommendedName>
</protein>
<dbReference type="GO" id="GO:0006096">
    <property type="term" value="P:glycolytic process"/>
    <property type="evidence" value="ECO:0007669"/>
    <property type="project" value="UniProtKB-KW"/>
</dbReference>
<evidence type="ECO:0000256" key="6">
    <source>
        <dbReference type="ARBA" id="ARBA00011245"/>
    </source>
</evidence>
<evidence type="ECO:0000256" key="3">
    <source>
        <dbReference type="ARBA" id="ARBA00004496"/>
    </source>
</evidence>
<keyword evidence="13" id="KW-0464">Manganese</keyword>
<keyword evidence="10" id="KW-0479">Metal-binding</keyword>
<dbReference type="Gene3D" id="2.130.10.10">
    <property type="entry name" value="YVTN repeat-like/Quinoprotein amine dehydrogenase"/>
    <property type="match status" value="2"/>
</dbReference>
<dbReference type="EMBL" id="JAJAGQ010000020">
    <property type="protein sequence ID" value="KAJ8532025.1"/>
    <property type="molecule type" value="Genomic_DNA"/>
</dbReference>
<dbReference type="SUPFAM" id="SSF53649">
    <property type="entry name" value="Alkaline phosphatase-like"/>
    <property type="match status" value="1"/>
</dbReference>
<dbReference type="GO" id="GO:0010037">
    <property type="term" value="P:response to carbon dioxide"/>
    <property type="evidence" value="ECO:0007669"/>
    <property type="project" value="UniProtKB-ARBA"/>
</dbReference>
<dbReference type="InterPro" id="IPR036322">
    <property type="entry name" value="WD40_repeat_dom_sf"/>
</dbReference>
<keyword evidence="8" id="KW-0963">Cytoplasm</keyword>
<evidence type="ECO:0000256" key="5">
    <source>
        <dbReference type="ARBA" id="ARBA00008819"/>
    </source>
</evidence>
<dbReference type="SUPFAM" id="SSF50978">
    <property type="entry name" value="WD40 repeat-like"/>
    <property type="match status" value="1"/>
</dbReference>
<evidence type="ECO:0000256" key="2">
    <source>
        <dbReference type="ARBA" id="ARBA00001936"/>
    </source>
</evidence>
<dbReference type="InterPro" id="IPR001680">
    <property type="entry name" value="WD40_rpt"/>
</dbReference>
<dbReference type="SUPFAM" id="SSF64158">
    <property type="entry name" value="2,3-Bisphosphoglycerate-independent phosphoglycerate mutase, substrate-binding domain"/>
    <property type="match status" value="1"/>
</dbReference>
<dbReference type="InterPro" id="IPR006595">
    <property type="entry name" value="CTLH_C"/>
</dbReference>
<dbReference type="PROSITE" id="PS50082">
    <property type="entry name" value="WD_REPEATS_2"/>
    <property type="match status" value="3"/>
</dbReference>
<dbReference type="GO" id="GO:0006007">
    <property type="term" value="P:glucose catabolic process"/>
    <property type="evidence" value="ECO:0007669"/>
    <property type="project" value="InterPro"/>
</dbReference>
<dbReference type="Pfam" id="PF01676">
    <property type="entry name" value="Metalloenzyme"/>
    <property type="match status" value="1"/>
</dbReference>
<comment type="subunit">
    <text evidence="15">Interacts with RANBPM.</text>
</comment>
<evidence type="ECO:0000256" key="15">
    <source>
        <dbReference type="ARBA" id="ARBA00065067"/>
    </source>
</evidence>
<keyword evidence="12" id="KW-0324">Glycolysis</keyword>
<evidence type="ECO:0000256" key="10">
    <source>
        <dbReference type="ARBA" id="ARBA00022723"/>
    </source>
</evidence>
<evidence type="ECO:0000256" key="9">
    <source>
        <dbReference type="ARBA" id="ARBA00022574"/>
    </source>
</evidence>
<evidence type="ECO:0000256" key="12">
    <source>
        <dbReference type="ARBA" id="ARBA00023152"/>
    </source>
</evidence>
<dbReference type="AlphaFoldDB" id="A0A9Q1QXR5"/>
<keyword evidence="19" id="KW-1185">Reference proteome</keyword>
<evidence type="ECO:0000256" key="1">
    <source>
        <dbReference type="ARBA" id="ARBA00000370"/>
    </source>
</evidence>
<evidence type="ECO:0000256" key="11">
    <source>
        <dbReference type="ARBA" id="ARBA00022737"/>
    </source>
</evidence>
<evidence type="ECO:0000256" key="7">
    <source>
        <dbReference type="ARBA" id="ARBA00012026"/>
    </source>
</evidence>
<keyword evidence="14" id="KW-0413">Isomerase</keyword>
<evidence type="ECO:0000256" key="4">
    <source>
        <dbReference type="ARBA" id="ARBA00004798"/>
    </source>
</evidence>
<dbReference type="InterPro" id="IPR005995">
    <property type="entry name" value="Pgm_bpd_ind"/>
</dbReference>